<organism evidence="2 3">
    <name type="scientific">Araneus ventricosus</name>
    <name type="common">Orbweaver spider</name>
    <name type="synonym">Epeira ventricosa</name>
    <dbReference type="NCBI Taxonomy" id="182803"/>
    <lineage>
        <taxon>Eukaryota</taxon>
        <taxon>Metazoa</taxon>
        <taxon>Ecdysozoa</taxon>
        <taxon>Arthropoda</taxon>
        <taxon>Chelicerata</taxon>
        <taxon>Arachnida</taxon>
        <taxon>Araneae</taxon>
        <taxon>Araneomorphae</taxon>
        <taxon>Entelegynae</taxon>
        <taxon>Araneoidea</taxon>
        <taxon>Araneidae</taxon>
        <taxon>Araneus</taxon>
    </lineage>
</organism>
<evidence type="ECO:0000256" key="1">
    <source>
        <dbReference type="SAM" id="MobiDB-lite"/>
    </source>
</evidence>
<keyword evidence="3" id="KW-1185">Reference proteome</keyword>
<name>A0A4Y2HY04_ARAVE</name>
<evidence type="ECO:0000313" key="3">
    <source>
        <dbReference type="Proteomes" id="UP000499080"/>
    </source>
</evidence>
<feature type="region of interest" description="Disordered" evidence="1">
    <location>
        <begin position="76"/>
        <end position="122"/>
    </location>
</feature>
<sequence>MFILPALLYLKVLPLFGQFLYHFIIPNKSRPPHAGPLPALHPSWVGRVSVSTFTPHQREDVWPPKYDVACPIRGGYSGKSGVEPGTLRTQSRELTTRPKGQLKKLAKKKLSKIGRPKKKVKV</sequence>
<proteinExistence type="predicted"/>
<reference evidence="2 3" key="1">
    <citation type="journal article" date="2019" name="Sci. Rep.">
        <title>Orb-weaving spider Araneus ventricosus genome elucidates the spidroin gene catalogue.</title>
        <authorList>
            <person name="Kono N."/>
            <person name="Nakamura H."/>
            <person name="Ohtoshi R."/>
            <person name="Moran D.A.P."/>
            <person name="Shinohara A."/>
            <person name="Yoshida Y."/>
            <person name="Fujiwara M."/>
            <person name="Mori M."/>
            <person name="Tomita M."/>
            <person name="Arakawa K."/>
        </authorList>
    </citation>
    <scope>NUCLEOTIDE SEQUENCE [LARGE SCALE GENOMIC DNA]</scope>
</reference>
<evidence type="ECO:0000313" key="2">
    <source>
        <dbReference type="EMBL" id="GBM69839.1"/>
    </source>
</evidence>
<dbReference type="EMBL" id="BGPR01002216">
    <property type="protein sequence ID" value="GBM69839.1"/>
    <property type="molecule type" value="Genomic_DNA"/>
</dbReference>
<feature type="compositionally biased region" description="Basic residues" evidence="1">
    <location>
        <begin position="100"/>
        <end position="122"/>
    </location>
</feature>
<gene>
    <name evidence="2" type="ORF">AVEN_198544_1</name>
</gene>
<dbReference type="Proteomes" id="UP000499080">
    <property type="component" value="Unassembled WGS sequence"/>
</dbReference>
<comment type="caution">
    <text evidence="2">The sequence shown here is derived from an EMBL/GenBank/DDBJ whole genome shotgun (WGS) entry which is preliminary data.</text>
</comment>
<dbReference type="AlphaFoldDB" id="A0A4Y2HY04"/>
<accession>A0A4Y2HY04</accession>
<protein>
    <submittedName>
        <fullName evidence="2">Uncharacterized protein</fullName>
    </submittedName>
</protein>